<name>H8ZXF2_9EUGL</name>
<evidence type="ECO:0000313" key="2">
    <source>
        <dbReference type="EMBL" id="AEQ94226.1"/>
    </source>
</evidence>
<feature type="transmembrane region" description="Helical" evidence="1">
    <location>
        <begin position="57"/>
        <end position="79"/>
    </location>
</feature>
<reference evidence="2" key="2">
    <citation type="submission" date="2013-03" db="EMBL/GenBank/DDBJ databases">
        <authorList>
            <person name="Wiegert K.E."/>
            <person name="Bennett M.S."/>
            <person name="Triemer R.E."/>
        </authorList>
    </citation>
    <scope>NUCLEOTIDE SEQUENCE</scope>
</reference>
<evidence type="ECO:0000256" key="1">
    <source>
        <dbReference type="SAM" id="Phobius"/>
    </source>
</evidence>
<organism evidence="2">
    <name type="scientific">Eutreptia viridis</name>
    <dbReference type="NCBI Taxonomy" id="96908"/>
    <lineage>
        <taxon>Eukaryota</taxon>
        <taxon>Discoba</taxon>
        <taxon>Euglenozoa</taxon>
        <taxon>Euglenida</taxon>
        <taxon>Spirocuta</taxon>
        <taxon>Euglenophyceae</taxon>
        <taxon>Eutreptiales</taxon>
        <taxon>Eutreptiaceae</taxon>
        <taxon>Eutreptia</taxon>
    </lineage>
</organism>
<dbReference type="AlphaFoldDB" id="H8ZXF2"/>
<keyword evidence="1" id="KW-0812">Transmembrane</keyword>
<feature type="transmembrane region" description="Helical" evidence="1">
    <location>
        <begin position="136"/>
        <end position="156"/>
    </location>
</feature>
<sequence>MLLEPEWEALFYTFLYSNRYSNFYKSLYFQKIFNKKINLKVYSVKLLNLFALYQYKFFINSISYTFILQKYIFYNFYIFNRKLFLDFSQKNYFELLFIKKSQKFLLYFLFINIFFNSFDFYVSLFLISNLIIKEFFYIRFSFLFLLVSKNSLVFFIHKIQQLLFFDYTVFSLDLISISNLEFGFTFLGFNFSRSPYFNKLRIVPEKVSLLYFLQFLRQIIYLNISSSA</sequence>
<reference evidence="2" key="1">
    <citation type="journal article" date="2012" name="Protist">
        <title>Evolution of the chloroplast genome in photosynthetic euglenoids: a comparison of Eutreptia viridis and Euglena gracilis (Euglenophyta).</title>
        <authorList>
            <person name="Wiegert K.E."/>
            <person name="Bennett M.S."/>
            <person name="Triemer R.E."/>
        </authorList>
    </citation>
    <scope>NUCLEOTIDE SEQUENCE</scope>
</reference>
<evidence type="ECO:0008006" key="3">
    <source>
        <dbReference type="Google" id="ProtNLM"/>
    </source>
</evidence>
<protein>
    <recommendedName>
        <fullName evidence="3">Maturase K</fullName>
    </recommendedName>
</protein>
<proteinExistence type="predicted"/>
<feature type="transmembrane region" description="Helical" evidence="1">
    <location>
        <begin position="104"/>
        <end position="124"/>
    </location>
</feature>
<keyword evidence="1" id="KW-1133">Transmembrane helix</keyword>
<keyword evidence="2" id="KW-0150">Chloroplast</keyword>
<keyword evidence="1" id="KW-0472">Membrane</keyword>
<gene>
    <name evidence="2" type="primary">psaA</name>
</gene>
<accession>H8ZXF2</accession>
<keyword evidence="2" id="KW-0934">Plastid</keyword>
<feature type="transmembrane region" description="Helical" evidence="1">
    <location>
        <begin position="163"/>
        <end position="187"/>
    </location>
</feature>
<geneLocation type="chloroplast" evidence="2"/>
<dbReference type="EMBL" id="JN643723">
    <property type="protein sequence ID" value="AEQ94226.1"/>
    <property type="molecule type" value="Genomic_DNA"/>
</dbReference>